<dbReference type="RefSeq" id="WP_201683420.1">
    <property type="nucleotide sequence ID" value="NZ_JAEQNA010000002.1"/>
</dbReference>
<evidence type="ECO:0000256" key="3">
    <source>
        <dbReference type="ARBA" id="ARBA00024303"/>
    </source>
</evidence>
<protein>
    <recommendedName>
        <fullName evidence="5">Protein-arginine rhamnosyltransferase</fullName>
    </recommendedName>
    <alternativeName>
        <fullName evidence="6">EF-P arginine rhamnosyltransferase</fullName>
    </alternativeName>
</protein>
<evidence type="ECO:0000256" key="2">
    <source>
        <dbReference type="ARBA" id="ARBA00022679"/>
    </source>
</evidence>
<keyword evidence="9" id="KW-1185">Reference proteome</keyword>
<name>A0A937D5W5_9BURK</name>
<evidence type="ECO:0000256" key="1">
    <source>
        <dbReference type="ARBA" id="ARBA00022676"/>
    </source>
</evidence>
<evidence type="ECO:0000256" key="5">
    <source>
        <dbReference type="ARBA" id="ARBA00024416"/>
    </source>
</evidence>
<dbReference type="PIRSF" id="PIRSF015557">
    <property type="entry name" value="UCP015557"/>
    <property type="match status" value="1"/>
</dbReference>
<dbReference type="InterPro" id="IPR016633">
    <property type="entry name" value="EarP"/>
</dbReference>
<accession>A0A937D5W5</accession>
<keyword evidence="8" id="KW-0648">Protein biosynthesis</keyword>
<dbReference type="Proteomes" id="UP000613011">
    <property type="component" value="Unassembled WGS sequence"/>
</dbReference>
<dbReference type="Pfam" id="PF10093">
    <property type="entry name" value="EarP"/>
    <property type="match status" value="1"/>
</dbReference>
<gene>
    <name evidence="8" type="primary">earP</name>
    <name evidence="8" type="ORF">JI739_08275</name>
</gene>
<dbReference type="EMBL" id="JAEQNA010000002">
    <property type="protein sequence ID" value="MBL0420338.1"/>
    <property type="molecule type" value="Genomic_DNA"/>
</dbReference>
<evidence type="ECO:0000256" key="6">
    <source>
        <dbReference type="ARBA" id="ARBA00030025"/>
    </source>
</evidence>
<sequence>MRWDIFCKVIDNHGDLGVCWRLAAELAGRGESVRLWVDEPAALAFMAPRGAPRVEVLRWQEASAAHSPAQVVVEAFGCDPHEAYLVALAERTRREQRQPAWINLEYLSAEAWVERCHGLASPVLSGPAKGLTKKFFYPGFTPLTGGLIREQALATRQAAFDRAAWLRARSLPPEGERLISLFCYEPPVEPLLMQLARGEPTRLLVTEGRARAATGRAMRELDARQPGWNASGTLRTSFLPLMSQEQFDELLWTCDLNFVRGEDSLVRALWAGQPLVWQIYPQEDGVHRDKLDAFLDRLAAPPSLRAFHLAWNGFAPDLPPIDALSGWQRAAQAARARLLAQEDLVTQLMRMATGSCPRA</sequence>
<evidence type="ECO:0000256" key="7">
    <source>
        <dbReference type="ARBA" id="ARBA00048472"/>
    </source>
</evidence>
<keyword evidence="1" id="KW-0328">Glycosyltransferase</keyword>
<dbReference type="NCBIfam" id="TIGR03837">
    <property type="entry name" value="efp_Arg_rhamno"/>
    <property type="match status" value="1"/>
</dbReference>
<comment type="function">
    <text evidence="3">Protein-arginine rhamnosyltransferase that catalyzes the transfer of a single rhamnose to elongation factor P (EF-P) on 'Lys-32', a modification required for EF-P-dependent rescue of polyproline stalled ribosomes.</text>
</comment>
<reference evidence="8" key="1">
    <citation type="submission" date="2021-01" db="EMBL/GenBank/DDBJ databases">
        <title>Ramlibacter sp. strain AW1 16S ribosomal RNA gene Genome sequencing and assembly.</title>
        <authorList>
            <person name="Kang M."/>
        </authorList>
    </citation>
    <scope>NUCLEOTIDE SEQUENCE</scope>
    <source>
        <strain evidence="8">AW1</strain>
    </source>
</reference>
<dbReference type="AlphaFoldDB" id="A0A937D5W5"/>
<proteinExistence type="inferred from homology"/>
<comment type="catalytic activity">
    <reaction evidence="7">
        <text>dTDP-beta-L-rhamnose + L-arginyl-[protein] = N(omega)-(alpha-L-rhamnosyl)-L-arginyl-[protein] + dTDP + H(+)</text>
        <dbReference type="Rhea" id="RHEA:66692"/>
        <dbReference type="Rhea" id="RHEA-COMP:10532"/>
        <dbReference type="Rhea" id="RHEA-COMP:17096"/>
        <dbReference type="ChEBI" id="CHEBI:15378"/>
        <dbReference type="ChEBI" id="CHEBI:29965"/>
        <dbReference type="ChEBI" id="CHEBI:57510"/>
        <dbReference type="ChEBI" id="CHEBI:58369"/>
        <dbReference type="ChEBI" id="CHEBI:167445"/>
    </reaction>
    <physiologicalReaction direction="left-to-right" evidence="7">
        <dbReference type="Rhea" id="RHEA:66693"/>
    </physiologicalReaction>
</comment>
<evidence type="ECO:0000313" key="9">
    <source>
        <dbReference type="Proteomes" id="UP000613011"/>
    </source>
</evidence>
<dbReference type="GO" id="GO:0003746">
    <property type="term" value="F:translation elongation factor activity"/>
    <property type="evidence" value="ECO:0007669"/>
    <property type="project" value="UniProtKB-KW"/>
</dbReference>
<comment type="caution">
    <text evidence="8">The sequence shown here is derived from an EMBL/GenBank/DDBJ whole genome shotgun (WGS) entry which is preliminary data.</text>
</comment>
<evidence type="ECO:0000256" key="4">
    <source>
        <dbReference type="ARBA" id="ARBA00024346"/>
    </source>
</evidence>
<dbReference type="GO" id="GO:0106361">
    <property type="term" value="F:protein-arginine rhamnosyltransferase activity"/>
    <property type="evidence" value="ECO:0007669"/>
    <property type="project" value="InterPro"/>
</dbReference>
<comment type="similarity">
    <text evidence="4">Belongs to the glycosyltransferase 104 family.</text>
</comment>
<keyword evidence="2" id="KW-0808">Transferase</keyword>
<evidence type="ECO:0000313" key="8">
    <source>
        <dbReference type="EMBL" id="MBL0420338.1"/>
    </source>
</evidence>
<organism evidence="8 9">
    <name type="scientific">Ramlibacter aurantiacus</name>
    <dbReference type="NCBI Taxonomy" id="2801330"/>
    <lineage>
        <taxon>Bacteria</taxon>
        <taxon>Pseudomonadati</taxon>
        <taxon>Pseudomonadota</taxon>
        <taxon>Betaproteobacteria</taxon>
        <taxon>Burkholderiales</taxon>
        <taxon>Comamonadaceae</taxon>
        <taxon>Ramlibacter</taxon>
    </lineage>
</organism>
<keyword evidence="8" id="KW-0251">Elongation factor</keyword>